<comment type="similarity">
    <text evidence="1">Belongs to the D-isomer specific 2-hydroxyacid dehydrogenase family.</text>
</comment>
<dbReference type="Pfam" id="PF02826">
    <property type="entry name" value="2-Hacid_dh_C"/>
    <property type="match status" value="1"/>
</dbReference>
<dbReference type="Gene3D" id="3.40.50.720">
    <property type="entry name" value="NAD(P)-binding Rossmann-like Domain"/>
    <property type="match status" value="2"/>
</dbReference>
<dbReference type="InterPro" id="IPR029753">
    <property type="entry name" value="D-isomer_DH_CS"/>
</dbReference>
<keyword evidence="3" id="KW-0520">NAD</keyword>
<dbReference type="SUPFAM" id="SSF51735">
    <property type="entry name" value="NAD(P)-binding Rossmann-fold domains"/>
    <property type="match status" value="1"/>
</dbReference>
<reference evidence="6" key="1">
    <citation type="submission" date="2016-10" db="EMBL/GenBank/DDBJ databases">
        <authorList>
            <person name="de Groot N.N."/>
        </authorList>
    </citation>
    <scope>NUCLEOTIDE SEQUENCE</scope>
</reference>
<accession>A0A1W1BCX3</accession>
<keyword evidence="2 6" id="KW-0560">Oxidoreductase</keyword>
<protein>
    <submittedName>
        <fullName evidence="6">D-3-phosphoglycerate dehydrogenase</fullName>
        <ecNumber evidence="6">1.1.1.95</ecNumber>
    </submittedName>
</protein>
<evidence type="ECO:0000259" key="5">
    <source>
        <dbReference type="Pfam" id="PF02826"/>
    </source>
</evidence>
<dbReference type="CDD" id="cd12162">
    <property type="entry name" value="2-Hacid_dh_4"/>
    <property type="match status" value="1"/>
</dbReference>
<dbReference type="AlphaFoldDB" id="A0A1W1BCX3"/>
<dbReference type="EMBL" id="FPHG01000009">
    <property type="protein sequence ID" value="SFV51325.1"/>
    <property type="molecule type" value="Genomic_DNA"/>
</dbReference>
<dbReference type="InterPro" id="IPR036291">
    <property type="entry name" value="NAD(P)-bd_dom_sf"/>
</dbReference>
<dbReference type="InterPro" id="IPR050418">
    <property type="entry name" value="D-iso_2-hydroxyacid_DH_PdxB"/>
</dbReference>
<dbReference type="EC" id="1.1.1.95" evidence="6"/>
<proteinExistence type="inferred from homology"/>
<evidence type="ECO:0000313" key="6">
    <source>
        <dbReference type="EMBL" id="SFV51325.1"/>
    </source>
</evidence>
<evidence type="ECO:0000259" key="4">
    <source>
        <dbReference type="Pfam" id="PF00389"/>
    </source>
</evidence>
<evidence type="ECO:0000256" key="3">
    <source>
        <dbReference type="ARBA" id="ARBA00023027"/>
    </source>
</evidence>
<feature type="domain" description="D-isomer specific 2-hydroxyacid dehydrogenase NAD-binding" evidence="5">
    <location>
        <begin position="107"/>
        <end position="286"/>
    </location>
</feature>
<feature type="domain" description="D-isomer specific 2-hydroxyacid dehydrogenase catalytic" evidence="4">
    <location>
        <begin position="21"/>
        <end position="309"/>
    </location>
</feature>
<dbReference type="InterPro" id="IPR006140">
    <property type="entry name" value="D-isomer_DH_NAD-bd"/>
</dbReference>
<name>A0A1W1BCX3_9ZZZZ</name>
<dbReference type="InterPro" id="IPR006139">
    <property type="entry name" value="D-isomer_2_OHA_DH_cat_dom"/>
</dbReference>
<dbReference type="PANTHER" id="PTHR43761">
    <property type="entry name" value="D-ISOMER SPECIFIC 2-HYDROXYACID DEHYDROGENASE FAMILY PROTEIN (AFU_ORTHOLOGUE AFUA_1G13630)"/>
    <property type="match status" value="1"/>
</dbReference>
<gene>
    <name evidence="6" type="ORF">MNB_SV-9-202</name>
</gene>
<dbReference type="PROSITE" id="PS00670">
    <property type="entry name" value="D_2_HYDROXYACID_DH_2"/>
    <property type="match status" value="1"/>
</dbReference>
<dbReference type="SUPFAM" id="SSF52283">
    <property type="entry name" value="Formate/glycerate dehydrogenase catalytic domain-like"/>
    <property type="match status" value="1"/>
</dbReference>
<sequence>MNITILDAKTLGDDLDLSALDSLGEVIKYDTTKPNETAERIYNSEIVITNKVIINREIMQNSPKLKLICISATGMNNVDLDYAKEMGIEVKNVAGYSTKSVVQHTFSMALYLIEKMNYYNSVVKSGDWSKSGIFTDVSRPFGEIANMKWGVIGLGAIGQEVAKVAEAFGADVVYHSTSGSNLNQPYQHLNLDDLLKECDIISIHCPLNENTKNLINSQNIKLIKDKSILLNLGRGGIINEVDLAKELDNREIYAGLDVLEREPMLESNPLNLIKNQNRLLITPHIAWTSIEARVKLLDGVVLNIKEFLND</sequence>
<evidence type="ECO:0000256" key="2">
    <source>
        <dbReference type="ARBA" id="ARBA00023002"/>
    </source>
</evidence>
<dbReference type="NCBIfam" id="NF006263">
    <property type="entry name" value="PRK08410.1"/>
    <property type="match status" value="1"/>
</dbReference>
<evidence type="ECO:0000256" key="1">
    <source>
        <dbReference type="ARBA" id="ARBA00005854"/>
    </source>
</evidence>
<dbReference type="GO" id="GO:0051287">
    <property type="term" value="F:NAD binding"/>
    <property type="evidence" value="ECO:0007669"/>
    <property type="project" value="InterPro"/>
</dbReference>
<dbReference type="PANTHER" id="PTHR43761:SF1">
    <property type="entry name" value="D-ISOMER SPECIFIC 2-HYDROXYACID DEHYDROGENASE CATALYTIC DOMAIN-CONTAINING PROTEIN-RELATED"/>
    <property type="match status" value="1"/>
</dbReference>
<organism evidence="6">
    <name type="scientific">hydrothermal vent metagenome</name>
    <dbReference type="NCBI Taxonomy" id="652676"/>
    <lineage>
        <taxon>unclassified sequences</taxon>
        <taxon>metagenomes</taxon>
        <taxon>ecological metagenomes</taxon>
    </lineage>
</organism>
<dbReference type="Pfam" id="PF00389">
    <property type="entry name" value="2-Hacid_dh"/>
    <property type="match status" value="1"/>
</dbReference>
<dbReference type="GO" id="GO:0004617">
    <property type="term" value="F:phosphoglycerate dehydrogenase activity"/>
    <property type="evidence" value="ECO:0007669"/>
    <property type="project" value="UniProtKB-EC"/>
</dbReference>